<dbReference type="PANTHER" id="PTHR37042">
    <property type="entry name" value="OUTER MEMBRANE PROTEIN RV1973"/>
    <property type="match status" value="1"/>
</dbReference>
<keyword evidence="4" id="KW-1133">Transmembrane helix</keyword>
<evidence type="ECO:0000313" key="6">
    <source>
        <dbReference type="Proteomes" id="UP001190466"/>
    </source>
</evidence>
<organism evidence="5 6">
    <name type="scientific">[Mycobacterium] wendilense</name>
    <dbReference type="NCBI Taxonomy" id="3064284"/>
    <lineage>
        <taxon>Bacteria</taxon>
        <taxon>Bacillati</taxon>
        <taxon>Actinomycetota</taxon>
        <taxon>Actinomycetes</taxon>
        <taxon>Mycobacteriales</taxon>
        <taxon>Mycobacteriaceae</taxon>
        <taxon>Mycolicibacter</taxon>
    </lineage>
</organism>
<protein>
    <recommendedName>
        <fullName evidence="7">Mce protein</fullName>
    </recommendedName>
</protein>
<accession>A0ABM9MJM0</accession>
<sequence length="187" mass="20384">MSDRTTQDVVDQLHDSEESRGAQQNRRSDWARRVLIGAGALTFTAAVAAAGLLAWQVKQHHDLESAGIAALDTARNYAVTLTSVDDGNIDENFEQVLDGATGEFRDIYGQSSAQLRQALVDNAAVSRGTVVDAAVKTVTADEVEVLIFIDQSISNRIDPGPRIDRSRISMTMERIDGRWLASKVDVK</sequence>
<evidence type="ECO:0000256" key="1">
    <source>
        <dbReference type="ARBA" id="ARBA00004370"/>
    </source>
</evidence>
<name>A0ABM9MJM0_9MYCO</name>
<keyword evidence="4" id="KW-0812">Transmembrane</keyword>
<keyword evidence="6" id="KW-1185">Reference proteome</keyword>
<evidence type="ECO:0000256" key="3">
    <source>
        <dbReference type="SAM" id="MobiDB-lite"/>
    </source>
</evidence>
<proteinExistence type="predicted"/>
<dbReference type="PANTHER" id="PTHR37042:SF4">
    <property type="entry name" value="OUTER MEMBRANE PROTEIN RV1973"/>
    <property type="match status" value="1"/>
</dbReference>
<keyword evidence="2 4" id="KW-0472">Membrane</keyword>
<reference evidence="5 6" key="1">
    <citation type="submission" date="2023-08" db="EMBL/GenBank/DDBJ databases">
        <authorList>
            <person name="Folkvardsen B D."/>
            <person name="Norman A."/>
        </authorList>
    </citation>
    <scope>NUCLEOTIDE SEQUENCE [LARGE SCALE GENOMIC DNA]</scope>
    <source>
        <strain evidence="5 6">Mu0050</strain>
    </source>
</reference>
<gene>
    <name evidence="5" type="ORF">MU0050_004473</name>
</gene>
<comment type="subcellular location">
    <subcellularLocation>
        <location evidence="1">Membrane</location>
    </subcellularLocation>
</comment>
<feature type="transmembrane region" description="Helical" evidence="4">
    <location>
        <begin position="34"/>
        <end position="55"/>
    </location>
</feature>
<feature type="region of interest" description="Disordered" evidence="3">
    <location>
        <begin position="1"/>
        <end position="25"/>
    </location>
</feature>
<dbReference type="EMBL" id="OY726395">
    <property type="protein sequence ID" value="CAJ1586824.1"/>
    <property type="molecule type" value="Genomic_DNA"/>
</dbReference>
<evidence type="ECO:0000256" key="4">
    <source>
        <dbReference type="SAM" id="Phobius"/>
    </source>
</evidence>
<dbReference type="RefSeq" id="WP_316512685.1">
    <property type="nucleotide sequence ID" value="NZ_OY726395.1"/>
</dbReference>
<evidence type="ECO:0008006" key="7">
    <source>
        <dbReference type="Google" id="ProtNLM"/>
    </source>
</evidence>
<evidence type="ECO:0000256" key="2">
    <source>
        <dbReference type="ARBA" id="ARBA00023136"/>
    </source>
</evidence>
<dbReference type="Proteomes" id="UP001190466">
    <property type="component" value="Chromosome"/>
</dbReference>
<evidence type="ECO:0000313" key="5">
    <source>
        <dbReference type="EMBL" id="CAJ1586824.1"/>
    </source>
</evidence>